<dbReference type="Proteomes" id="UP000217696">
    <property type="component" value="Chromosome"/>
</dbReference>
<evidence type="ECO:0000313" key="2">
    <source>
        <dbReference type="EMBL" id="BAU26984.1"/>
    </source>
</evidence>
<dbReference type="InterPro" id="IPR022029">
    <property type="entry name" value="YoaR-like_PG-bd"/>
</dbReference>
<accession>A0A0U4WDV2</accession>
<organism evidence="2 3">
    <name type="scientific">Aneurinibacillus soli</name>
    <dbReference type="NCBI Taxonomy" id="1500254"/>
    <lineage>
        <taxon>Bacteria</taxon>
        <taxon>Bacillati</taxon>
        <taxon>Bacillota</taxon>
        <taxon>Bacilli</taxon>
        <taxon>Bacillales</taxon>
        <taxon>Paenibacillaceae</taxon>
        <taxon>Aneurinibacillus group</taxon>
        <taxon>Aneurinibacillus</taxon>
    </lineage>
</organism>
<dbReference type="InterPro" id="IPR011098">
    <property type="entry name" value="G5_dom"/>
</dbReference>
<dbReference type="InterPro" id="IPR007391">
    <property type="entry name" value="Vancomycin_resist_VanW"/>
</dbReference>
<dbReference type="InterPro" id="IPR052913">
    <property type="entry name" value="Glycopeptide_resist_protein"/>
</dbReference>
<evidence type="ECO:0000313" key="3">
    <source>
        <dbReference type="Proteomes" id="UP000217696"/>
    </source>
</evidence>
<proteinExistence type="predicted"/>
<dbReference type="AlphaFoldDB" id="A0A0U4WDV2"/>
<dbReference type="PROSITE" id="PS51109">
    <property type="entry name" value="G5"/>
    <property type="match status" value="1"/>
</dbReference>
<name>A0A0U4WDV2_9BACL</name>
<gene>
    <name evidence="2" type="primary">vanW</name>
    <name evidence="2" type="ORF">CB4_01153</name>
</gene>
<dbReference type="PANTHER" id="PTHR35788">
    <property type="entry name" value="EXPORTED PROTEIN-RELATED"/>
    <property type="match status" value="1"/>
</dbReference>
<dbReference type="EMBL" id="AP017312">
    <property type="protein sequence ID" value="BAU26984.1"/>
    <property type="molecule type" value="Genomic_DNA"/>
</dbReference>
<dbReference type="RefSeq" id="WP_172890807.1">
    <property type="nucleotide sequence ID" value="NZ_AP017312.1"/>
</dbReference>
<evidence type="ECO:0000256" key="1">
    <source>
        <dbReference type="SAM" id="MobiDB-lite"/>
    </source>
</evidence>
<protein>
    <submittedName>
        <fullName evidence="2">Vancomycin B-type resistance protein VanW</fullName>
    </submittedName>
</protein>
<feature type="region of interest" description="Disordered" evidence="1">
    <location>
        <begin position="454"/>
        <end position="511"/>
    </location>
</feature>
<sequence length="511" mass="55177">MLEKLRGKETRTMLILLFAQLTIVSLLALSVSGVAGEVDPGGDYDPQLTVAGLSLGGLTEKQAQEKVQQLVNRIQKEQVILTIDTRQRMIDQQEIGVRYDIAGTLEDARRTSEERSGMLGWWKSWRGTSPAAGLPLRVTFDKEKASNILGGMEQTINRTAVPAQVEITGQNARIIPEIEGRHLDIEKTMTALTNELSYYQKHLHVPLEVDSSKPELTRNDLAGVEALLGEQRLSLGGAAARLDNVQKAASLLNGAVIKPQETFSFNARTGPFNPGKGYIPVAAPPDRPEDGVNGGASQVASALYYSALQGRLAIVTRSAHLQRVEYASPGLDAFVDGKEKDLRIANRSDKPVYIYAVVKNNELRVALFGGKQKGIPAAVSTSAVQEIPQDTVVRADNTVPYGQERIIRQGAVGTRVSVNVAWYDEAGTLQKERVSVDYYVPLSTIIASSVRKEGEAANSVPASNPETSSSSKAVSGTTPSPTTPPTEKAPVPDKGNGSTKIRVKDNVIYLD</sequence>
<feature type="compositionally biased region" description="Polar residues" evidence="1">
    <location>
        <begin position="460"/>
        <end position="476"/>
    </location>
</feature>
<keyword evidence="3" id="KW-1185">Reference proteome</keyword>
<dbReference type="KEGG" id="asoc:CB4_01153"/>
<dbReference type="Pfam" id="PF04294">
    <property type="entry name" value="VanW"/>
    <property type="match status" value="1"/>
</dbReference>
<reference evidence="2 3" key="1">
    <citation type="submission" date="2015-12" db="EMBL/GenBank/DDBJ databases">
        <title>Genome sequence of Aneurinibacillus soli.</title>
        <authorList>
            <person name="Lee J.S."/>
            <person name="Lee K.C."/>
            <person name="Kim K.K."/>
            <person name="Lee B.W."/>
        </authorList>
    </citation>
    <scope>NUCLEOTIDE SEQUENCE [LARGE SCALE GENOMIC DNA]</scope>
    <source>
        <strain evidence="2 3">CB4</strain>
    </source>
</reference>
<dbReference type="Pfam" id="PF12229">
    <property type="entry name" value="PG_binding_4"/>
    <property type="match status" value="1"/>
</dbReference>
<dbReference type="PANTHER" id="PTHR35788:SF1">
    <property type="entry name" value="EXPORTED PROTEIN"/>
    <property type="match status" value="1"/>
</dbReference>